<dbReference type="EMBL" id="CADILE010000028">
    <property type="protein sequence ID" value="CAB3925020.1"/>
    <property type="molecule type" value="Genomic_DNA"/>
</dbReference>
<sequence>MTAGIVKTQGTELYFKTVDSAPVLVKMACPTGITGLGGAADQLETTCLDTQDDKEYTGGLGNPGQVSVPFNFIPTNASQQDLFDMKARRDVLDWIVLLSDGTAAPVLDSNDDIEAPAGRSSIKFQGYIADLNLDIATNEIVRGTLTIQRSGPVILTPKA</sequence>
<organism evidence="1 2">
    <name type="scientific">Achromobacter ruhlandii</name>
    <dbReference type="NCBI Taxonomy" id="72557"/>
    <lineage>
        <taxon>Bacteria</taxon>
        <taxon>Pseudomonadati</taxon>
        <taxon>Pseudomonadota</taxon>
        <taxon>Betaproteobacteria</taxon>
        <taxon>Burkholderiales</taxon>
        <taxon>Alcaligenaceae</taxon>
        <taxon>Achromobacter</taxon>
    </lineage>
</organism>
<evidence type="ECO:0008006" key="3">
    <source>
        <dbReference type="Google" id="ProtNLM"/>
    </source>
</evidence>
<protein>
    <recommendedName>
        <fullName evidence="3">Phage tail protein</fullName>
    </recommendedName>
</protein>
<evidence type="ECO:0000313" key="1">
    <source>
        <dbReference type="EMBL" id="CAB3925020.1"/>
    </source>
</evidence>
<dbReference type="AlphaFoldDB" id="A0A2M9GQ16"/>
<dbReference type="Gene3D" id="4.10.410.40">
    <property type="match status" value="1"/>
</dbReference>
<evidence type="ECO:0000313" key="2">
    <source>
        <dbReference type="Proteomes" id="UP000494122"/>
    </source>
</evidence>
<dbReference type="RefSeq" id="WP_100509552.1">
    <property type="nucleotide sequence ID" value="NZ_CADILE010000028.1"/>
</dbReference>
<dbReference type="Proteomes" id="UP000494122">
    <property type="component" value="Unassembled WGS sequence"/>
</dbReference>
<dbReference type="InterPro" id="IPR032495">
    <property type="entry name" value="Phage_TTP_11"/>
</dbReference>
<dbReference type="Pfam" id="PF16460">
    <property type="entry name" value="Phage_TTP_11"/>
    <property type="match status" value="1"/>
</dbReference>
<proteinExistence type="predicted"/>
<name>A0A2M9GQ16_9BURK</name>
<reference evidence="1 2" key="1">
    <citation type="submission" date="2020-04" db="EMBL/GenBank/DDBJ databases">
        <authorList>
            <person name="De Canck E."/>
        </authorList>
    </citation>
    <scope>NUCLEOTIDE SEQUENCE [LARGE SCALE GENOMIC DNA]</scope>
    <source>
        <strain evidence="1 2">LMG 3328</strain>
    </source>
</reference>
<accession>A0A2M9GQ16</accession>
<gene>
    <name evidence="1" type="ORF">LMG3328_05749</name>
</gene>